<protein>
    <submittedName>
        <fullName evidence="2">Uncharacterized protein</fullName>
    </submittedName>
</protein>
<name>X1M460_9ZZZZ</name>
<dbReference type="EMBL" id="BARV01011848">
    <property type="protein sequence ID" value="GAI12871.1"/>
    <property type="molecule type" value="Genomic_DNA"/>
</dbReference>
<feature type="region of interest" description="Disordered" evidence="1">
    <location>
        <begin position="73"/>
        <end position="92"/>
    </location>
</feature>
<dbReference type="AlphaFoldDB" id="X1M460"/>
<sequence length="92" mass="10204">WNDNPVAGSNPELYHNRLYHNVFLVYNGVQTRHTGELVVYKGLINTCYGGPRVKGEVRAPDHPPLKLESWHIGVRRRGASGPGDESSNPGLD</sequence>
<comment type="caution">
    <text evidence="2">The sequence shown here is derived from an EMBL/GenBank/DDBJ whole genome shotgun (WGS) entry which is preliminary data.</text>
</comment>
<evidence type="ECO:0000313" key="2">
    <source>
        <dbReference type="EMBL" id="GAI12871.1"/>
    </source>
</evidence>
<proteinExistence type="predicted"/>
<accession>X1M460</accession>
<evidence type="ECO:0000256" key="1">
    <source>
        <dbReference type="SAM" id="MobiDB-lite"/>
    </source>
</evidence>
<gene>
    <name evidence="2" type="ORF">S06H3_22248</name>
</gene>
<feature type="non-terminal residue" evidence="2">
    <location>
        <position position="1"/>
    </location>
</feature>
<organism evidence="2">
    <name type="scientific">marine sediment metagenome</name>
    <dbReference type="NCBI Taxonomy" id="412755"/>
    <lineage>
        <taxon>unclassified sequences</taxon>
        <taxon>metagenomes</taxon>
        <taxon>ecological metagenomes</taxon>
    </lineage>
</organism>
<reference evidence="2" key="1">
    <citation type="journal article" date="2014" name="Front. Microbiol.">
        <title>High frequency of phylogenetically diverse reductive dehalogenase-homologous genes in deep subseafloor sedimentary metagenomes.</title>
        <authorList>
            <person name="Kawai M."/>
            <person name="Futagami T."/>
            <person name="Toyoda A."/>
            <person name="Takaki Y."/>
            <person name="Nishi S."/>
            <person name="Hori S."/>
            <person name="Arai W."/>
            <person name="Tsubouchi T."/>
            <person name="Morono Y."/>
            <person name="Uchiyama I."/>
            <person name="Ito T."/>
            <person name="Fujiyama A."/>
            <person name="Inagaki F."/>
            <person name="Takami H."/>
        </authorList>
    </citation>
    <scope>NUCLEOTIDE SEQUENCE</scope>
    <source>
        <strain evidence="2">Expedition CK06-06</strain>
    </source>
</reference>